<name>A0A1I5PIX5_9ACTN</name>
<comment type="cofactor">
    <cofactor evidence="1">
        <name>FAD</name>
        <dbReference type="ChEBI" id="CHEBI:57692"/>
    </cofactor>
</comment>
<reference evidence="6 7" key="1">
    <citation type="submission" date="2016-10" db="EMBL/GenBank/DDBJ databases">
        <authorList>
            <person name="de Groot N.N."/>
        </authorList>
    </citation>
    <scope>NUCLEOTIDE SEQUENCE [LARGE SCALE GENOMIC DNA]</scope>
    <source>
        <strain evidence="6 7">DSM 43067</strain>
    </source>
</reference>
<dbReference type="Gene3D" id="1.10.405.10">
    <property type="entry name" value="Guanine Nucleotide Dissociation Inhibitor, domain 1"/>
    <property type="match status" value="1"/>
</dbReference>
<dbReference type="Proteomes" id="UP000183413">
    <property type="component" value="Unassembled WGS sequence"/>
</dbReference>
<comment type="similarity">
    <text evidence="2">Belongs to the flavin monoamine oxidase family.</text>
</comment>
<dbReference type="Pfam" id="PF01593">
    <property type="entry name" value="Amino_oxidase"/>
    <property type="match status" value="1"/>
</dbReference>
<keyword evidence="7" id="KW-1185">Reference proteome</keyword>
<evidence type="ECO:0000313" key="6">
    <source>
        <dbReference type="EMBL" id="SFP33979.1"/>
    </source>
</evidence>
<organism evidence="6 7">
    <name type="scientific">Actinomadura madurae</name>
    <dbReference type="NCBI Taxonomy" id="1993"/>
    <lineage>
        <taxon>Bacteria</taxon>
        <taxon>Bacillati</taxon>
        <taxon>Actinomycetota</taxon>
        <taxon>Actinomycetes</taxon>
        <taxon>Streptosporangiales</taxon>
        <taxon>Thermomonosporaceae</taxon>
        <taxon>Actinomadura</taxon>
    </lineage>
</organism>
<dbReference type="AlphaFoldDB" id="A0A1I5PIX5"/>
<dbReference type="PRINTS" id="PR00757">
    <property type="entry name" value="AMINEOXDASEF"/>
</dbReference>
<evidence type="ECO:0000256" key="2">
    <source>
        <dbReference type="ARBA" id="ARBA00005995"/>
    </source>
</evidence>
<dbReference type="InterPro" id="IPR002937">
    <property type="entry name" value="Amino_oxidase"/>
</dbReference>
<feature type="binding site" evidence="4">
    <location>
        <position position="333"/>
    </location>
    <ligand>
        <name>substrate</name>
    </ligand>
</feature>
<proteinExistence type="inferred from homology"/>
<evidence type="ECO:0000259" key="5">
    <source>
        <dbReference type="Pfam" id="PF01593"/>
    </source>
</evidence>
<dbReference type="eggNOG" id="COG1231">
    <property type="taxonomic scope" value="Bacteria"/>
</dbReference>
<dbReference type="PANTHER" id="PTHR43563:SF1">
    <property type="entry name" value="AMINE OXIDASE [FLAVIN-CONTAINING] B"/>
    <property type="match status" value="1"/>
</dbReference>
<dbReference type="PANTHER" id="PTHR43563">
    <property type="entry name" value="AMINE OXIDASE"/>
    <property type="match status" value="1"/>
</dbReference>
<gene>
    <name evidence="6" type="ORF">SAMN04489713_113157</name>
</gene>
<protein>
    <submittedName>
        <fullName evidence="6">Monoamine oxidase</fullName>
    </submittedName>
</protein>
<dbReference type="Gene3D" id="3.90.660.10">
    <property type="match status" value="1"/>
</dbReference>
<dbReference type="InterPro" id="IPR001613">
    <property type="entry name" value="Flavin_amine_oxidase"/>
</dbReference>
<evidence type="ECO:0000313" key="7">
    <source>
        <dbReference type="Proteomes" id="UP000183413"/>
    </source>
</evidence>
<dbReference type="SUPFAM" id="SSF54373">
    <property type="entry name" value="FAD-linked reductases, C-terminal domain"/>
    <property type="match status" value="1"/>
</dbReference>
<evidence type="ECO:0000256" key="1">
    <source>
        <dbReference type="ARBA" id="ARBA00001974"/>
    </source>
</evidence>
<dbReference type="Gene3D" id="3.50.50.60">
    <property type="entry name" value="FAD/NAD(P)-binding domain"/>
    <property type="match status" value="1"/>
</dbReference>
<feature type="binding site" evidence="4">
    <location>
        <begin position="41"/>
        <end position="42"/>
    </location>
    <ligand>
        <name>FAD</name>
        <dbReference type="ChEBI" id="CHEBI:57692"/>
    </ligand>
</feature>
<feature type="domain" description="Amine oxidase" evidence="5">
    <location>
        <begin position="21"/>
        <end position="440"/>
    </location>
</feature>
<sequence>MEVDDLSRDETADVAVIGAGLAGLVAARDLRRAGLRPLVIEARDRVGGRTWTRPAPGGAVEAGGQFIGPTQDRLAALAGDLGVATFATYHAGRTRIDLAGGRLAYKRAKRLLAELERMASELPPDAPWTAAHAVEWDAPTFEDWLRDSGEPDAYGVMRMLITAVFAAEPAELSLLHVLAYIRSAGSVDLLTEVAGGAQERRFAGGAQELAVRLAGVLGARAVRLAAPADRVRQTPDGVEVSARDLTVRARRAIVAVPPVLGGRIEYDPPLPAARAELQRRMTPGSTIKISCLYDAPFWRDEGLNGGLMRDRGPVTVTFDNSPPDGAHGVLVAFSQGDDARALARLPSGARREAVLEVLGRYFGERAVRPSGYVETDWTSEPWTRGCFGGNFGPGGWTRYGPHLREPVGRVHWAGAETSAVWMNYMEGAVRSGERAAAEVIAALGAS</sequence>
<feature type="binding site" evidence="4">
    <location>
        <position position="416"/>
    </location>
    <ligand>
        <name>FAD</name>
        <dbReference type="ChEBI" id="CHEBI:57692"/>
    </ligand>
</feature>
<dbReference type="InterPro" id="IPR036188">
    <property type="entry name" value="FAD/NAD-bd_sf"/>
</dbReference>
<evidence type="ECO:0000256" key="3">
    <source>
        <dbReference type="ARBA" id="ARBA00023002"/>
    </source>
</evidence>
<dbReference type="STRING" id="1993.SAMN04489713_113157"/>
<dbReference type="GO" id="GO:0016491">
    <property type="term" value="F:oxidoreductase activity"/>
    <property type="evidence" value="ECO:0007669"/>
    <property type="project" value="UniProtKB-KW"/>
</dbReference>
<dbReference type="InterPro" id="IPR050703">
    <property type="entry name" value="Flavin_MAO"/>
</dbReference>
<accession>A0A1I5PIX5</accession>
<keyword evidence="3" id="KW-0560">Oxidoreductase</keyword>
<dbReference type="EMBL" id="FOVH01000013">
    <property type="protein sequence ID" value="SFP33979.1"/>
    <property type="molecule type" value="Genomic_DNA"/>
</dbReference>
<dbReference type="SUPFAM" id="SSF51905">
    <property type="entry name" value="FAD/NAD(P)-binding domain"/>
    <property type="match status" value="1"/>
</dbReference>
<evidence type="ECO:0000256" key="4">
    <source>
        <dbReference type="PIRSR" id="PIRSR601613-1"/>
    </source>
</evidence>
<dbReference type="InParanoid" id="A0A1I5PIX5"/>